<gene>
    <name evidence="1" type="ORF">WA1_39170</name>
</gene>
<sequence length="231" mass="27219">MQAKEIKDRLKALLKEASSIDSNLAKRLDEVNRWVKDVKLGSLTSKKFVMFFLQQIIRDAQIWLDIKSQTSEEERQLYYQQMTATERYWYSYLFPKWLEQSDSKFLIWKQKLMAGEFSQADTTLLQSIATEVVRREGTFWQCYIVDLSMATDIIVSNKQQKPLCSQITSLSNEFSQEKYDDWKNTLQHWGIDRGLFLSYNPNTIDGINQIVNVVLYNSDHLKISVYLKLNL</sequence>
<reference evidence="1 2" key="1">
    <citation type="journal article" date="2013" name="Genome Biol. Evol.">
        <title>Genomes of Stigonematalean cyanobacteria (subsection V) and the evolution of oxygenic photosynthesis from prokaryotes to plastids.</title>
        <authorList>
            <person name="Dagan T."/>
            <person name="Roettger M."/>
            <person name="Stucken K."/>
            <person name="Landan G."/>
            <person name="Koch R."/>
            <person name="Major P."/>
            <person name="Gould S.B."/>
            <person name="Goremykin V.V."/>
            <person name="Rippka R."/>
            <person name="Tandeau de Marsac N."/>
            <person name="Gugger M."/>
            <person name="Lockhart P.J."/>
            <person name="Allen J.F."/>
            <person name="Brune I."/>
            <person name="Maus I."/>
            <person name="Puhler A."/>
            <person name="Martin W.F."/>
        </authorList>
    </citation>
    <scope>NUCLEOTIDE SEQUENCE [LARGE SCALE GENOMIC DNA]</scope>
    <source>
        <strain evidence="1 2">PCC 7110</strain>
    </source>
</reference>
<accession>A0A139X152</accession>
<evidence type="ECO:0000313" key="2">
    <source>
        <dbReference type="Proteomes" id="UP000076925"/>
    </source>
</evidence>
<name>A0A139X152_9CYAN</name>
<evidence type="ECO:0000313" key="1">
    <source>
        <dbReference type="EMBL" id="KYC38352.1"/>
    </source>
</evidence>
<dbReference type="RefSeq" id="WP_017746041.1">
    <property type="nucleotide sequence ID" value="NZ_KQ976354.1"/>
</dbReference>
<protein>
    <submittedName>
        <fullName evidence="1">Uncharacterized protein</fullName>
    </submittedName>
</protein>
<proteinExistence type="predicted"/>
<organism evidence="1 2">
    <name type="scientific">Scytonema hofmannii PCC 7110</name>
    <dbReference type="NCBI Taxonomy" id="128403"/>
    <lineage>
        <taxon>Bacteria</taxon>
        <taxon>Bacillati</taxon>
        <taxon>Cyanobacteriota</taxon>
        <taxon>Cyanophyceae</taxon>
        <taxon>Nostocales</taxon>
        <taxon>Scytonemataceae</taxon>
        <taxon>Scytonema</taxon>
    </lineage>
</organism>
<dbReference type="OrthoDB" id="489576at2"/>
<dbReference type="AlphaFoldDB" id="A0A139X152"/>
<keyword evidence="2" id="KW-1185">Reference proteome</keyword>
<dbReference type="EMBL" id="ANNX02000042">
    <property type="protein sequence ID" value="KYC38352.1"/>
    <property type="molecule type" value="Genomic_DNA"/>
</dbReference>
<dbReference type="Proteomes" id="UP000076925">
    <property type="component" value="Unassembled WGS sequence"/>
</dbReference>
<comment type="caution">
    <text evidence="1">The sequence shown here is derived from an EMBL/GenBank/DDBJ whole genome shotgun (WGS) entry which is preliminary data.</text>
</comment>